<proteinExistence type="predicted"/>
<dbReference type="Proteomes" id="UP001220022">
    <property type="component" value="Unassembled WGS sequence"/>
</dbReference>
<name>A0ABT5YVB3_9ACTN</name>
<organism evidence="1 2">
    <name type="scientific">Streptantibioticus ferralitis</name>
    <dbReference type="NCBI Taxonomy" id="236510"/>
    <lineage>
        <taxon>Bacteria</taxon>
        <taxon>Bacillati</taxon>
        <taxon>Actinomycetota</taxon>
        <taxon>Actinomycetes</taxon>
        <taxon>Kitasatosporales</taxon>
        <taxon>Streptomycetaceae</taxon>
        <taxon>Streptantibioticus</taxon>
    </lineage>
</organism>
<accession>A0ABT5YVB3</accession>
<comment type="caution">
    <text evidence="1">The sequence shown here is derived from an EMBL/GenBank/DDBJ whole genome shotgun (WGS) entry which is preliminary data.</text>
</comment>
<keyword evidence="2" id="KW-1185">Reference proteome</keyword>
<reference evidence="1 2" key="1">
    <citation type="submission" date="2023-03" db="EMBL/GenBank/DDBJ databases">
        <title>Draft genome sequence of type strain Streptomyces ferralitis JCM 14344.</title>
        <authorList>
            <person name="Klaysubun C."/>
            <person name="Duangmal K."/>
        </authorList>
    </citation>
    <scope>NUCLEOTIDE SEQUENCE [LARGE SCALE GENOMIC DNA]</scope>
    <source>
        <strain evidence="1 2">JCM 14344</strain>
    </source>
</reference>
<sequence length="104" mass="10923">MSAQHLTETDTGRPAVLPLVPGVVDGFITAVTDTDDSVSLQIRIKIPGVGPEGCDRIEVILDAEYKEALARVLLSSNGPAGIVVHHVALIRCSVGVGARIRPDD</sequence>
<protein>
    <submittedName>
        <fullName evidence="1">Uncharacterized protein</fullName>
    </submittedName>
</protein>
<evidence type="ECO:0000313" key="1">
    <source>
        <dbReference type="EMBL" id="MDF2255520.1"/>
    </source>
</evidence>
<gene>
    <name evidence="1" type="ORF">P2L57_07215</name>
</gene>
<evidence type="ECO:0000313" key="2">
    <source>
        <dbReference type="Proteomes" id="UP001220022"/>
    </source>
</evidence>
<dbReference type="RefSeq" id="WP_275810065.1">
    <property type="nucleotide sequence ID" value="NZ_BAAANM010000035.1"/>
</dbReference>
<dbReference type="EMBL" id="JARHTQ010000003">
    <property type="protein sequence ID" value="MDF2255520.1"/>
    <property type="molecule type" value="Genomic_DNA"/>
</dbReference>